<evidence type="ECO:0000313" key="2">
    <source>
        <dbReference type="EMBL" id="MDN3919305.1"/>
    </source>
</evidence>
<comment type="caution">
    <text evidence="2">The sequence shown here is derived from an EMBL/GenBank/DDBJ whole genome shotgun (WGS) entry which is preliminary data.</text>
</comment>
<dbReference type="InterPro" id="IPR056442">
    <property type="entry name" value="GINT1_N"/>
</dbReference>
<dbReference type="InterPro" id="IPR023296">
    <property type="entry name" value="Glyco_hydro_beta-prop_sf"/>
</dbReference>
<proteinExistence type="predicted"/>
<organism evidence="2 3">
    <name type="scientific">Roseateles violae</name>
    <dbReference type="NCBI Taxonomy" id="3058042"/>
    <lineage>
        <taxon>Bacteria</taxon>
        <taxon>Pseudomonadati</taxon>
        <taxon>Pseudomonadota</taxon>
        <taxon>Betaproteobacteria</taxon>
        <taxon>Burkholderiales</taxon>
        <taxon>Sphaerotilaceae</taxon>
        <taxon>Roseateles</taxon>
    </lineage>
</organism>
<name>A0ABT8DQH6_9BURK</name>
<reference evidence="2 3" key="1">
    <citation type="submission" date="2023-06" db="EMBL/GenBank/DDBJ databases">
        <title>Pelomonas sp. PFR6 16S ribosomal RNA gene Genome sequencing and assembly.</title>
        <authorList>
            <person name="Woo H."/>
        </authorList>
    </citation>
    <scope>NUCLEOTIDE SEQUENCE [LARGE SCALE GENOMIC DNA]</scope>
    <source>
        <strain evidence="2 3">PFR6</strain>
    </source>
</reference>
<keyword evidence="3" id="KW-1185">Reference proteome</keyword>
<sequence>MFKRPRSDFWRVGIVPAPIAALVEPAALAAQRSRICWLPPAGPWRYLADPFGLPRGDALHVFVEAYDYRSKHAVIERHEFGAGDLRWRAKRTVLARPFHLSYPYVFEHQGEVFMVPESHQANEIALYKARGGSLDHWERQQALLDGLPGADASLIEHAGRWWMFYTVVGSGARDQRELHVAHAPDLRGPWQRCAGNPLRVDRSGARPAGRPFVGADGCVLLPVQDSSQGYGSATRWLRFTRLEPDRIEIEALAARLSGELVSDDYQAGLHTVSACGPWTLIDVKRVERSRMRQWLDFKRRLRRLARRFGGRPKPAGAPLSAIT</sequence>
<evidence type="ECO:0000259" key="1">
    <source>
        <dbReference type="Pfam" id="PF24793"/>
    </source>
</evidence>
<dbReference type="SUPFAM" id="SSF75005">
    <property type="entry name" value="Arabinanase/levansucrase/invertase"/>
    <property type="match status" value="1"/>
</dbReference>
<accession>A0ABT8DQH6</accession>
<protein>
    <recommendedName>
        <fullName evidence="1">Glucosamine inositolphosphorylceramide transferase 1 N-terminal domain-containing protein</fullName>
    </recommendedName>
</protein>
<dbReference type="RefSeq" id="WP_290357609.1">
    <property type="nucleotide sequence ID" value="NZ_JAUHHC010000001.1"/>
</dbReference>
<dbReference type="Gene3D" id="2.115.10.20">
    <property type="entry name" value="Glycosyl hydrolase domain, family 43"/>
    <property type="match status" value="1"/>
</dbReference>
<dbReference type="EMBL" id="JAUHHC010000001">
    <property type="protein sequence ID" value="MDN3919305.1"/>
    <property type="molecule type" value="Genomic_DNA"/>
</dbReference>
<gene>
    <name evidence="2" type="ORF">QWJ38_03320</name>
</gene>
<evidence type="ECO:0000313" key="3">
    <source>
        <dbReference type="Proteomes" id="UP001228044"/>
    </source>
</evidence>
<feature type="domain" description="Glucosamine inositolphosphorylceramide transferase 1 N-terminal" evidence="1">
    <location>
        <begin position="43"/>
        <end position="246"/>
    </location>
</feature>
<dbReference type="Pfam" id="PF24793">
    <property type="entry name" value="GINT1_N"/>
    <property type="match status" value="1"/>
</dbReference>
<dbReference type="Proteomes" id="UP001228044">
    <property type="component" value="Unassembled WGS sequence"/>
</dbReference>